<dbReference type="GO" id="GO:0008081">
    <property type="term" value="F:phosphoric diester hydrolase activity"/>
    <property type="evidence" value="ECO:0007669"/>
    <property type="project" value="InterPro"/>
</dbReference>
<dbReference type="EMBL" id="KV424026">
    <property type="protein sequence ID" value="KZT53892.1"/>
    <property type="molecule type" value="Genomic_DNA"/>
</dbReference>
<evidence type="ECO:0000313" key="2">
    <source>
        <dbReference type="Proteomes" id="UP000076842"/>
    </source>
</evidence>
<reference evidence="1 2" key="1">
    <citation type="journal article" date="2016" name="Mol. Biol. Evol.">
        <title>Comparative Genomics of Early-Diverging Mushroom-Forming Fungi Provides Insights into the Origins of Lignocellulose Decay Capabilities.</title>
        <authorList>
            <person name="Nagy L.G."/>
            <person name="Riley R."/>
            <person name="Tritt A."/>
            <person name="Adam C."/>
            <person name="Daum C."/>
            <person name="Floudas D."/>
            <person name="Sun H."/>
            <person name="Yadav J.S."/>
            <person name="Pangilinan J."/>
            <person name="Larsson K.H."/>
            <person name="Matsuura K."/>
            <person name="Barry K."/>
            <person name="Labutti K."/>
            <person name="Kuo R."/>
            <person name="Ohm R.A."/>
            <person name="Bhattacharya S.S."/>
            <person name="Shirouzu T."/>
            <person name="Yoshinaga Y."/>
            <person name="Martin F.M."/>
            <person name="Grigoriev I.V."/>
            <person name="Hibbett D.S."/>
        </authorList>
    </citation>
    <scope>NUCLEOTIDE SEQUENCE [LARGE SCALE GENOMIC DNA]</scope>
    <source>
        <strain evidence="1 2">HHB12733</strain>
    </source>
</reference>
<gene>
    <name evidence="1" type="ORF">CALCODRAFT_474127</name>
</gene>
<dbReference type="AlphaFoldDB" id="A0A165E133"/>
<dbReference type="Proteomes" id="UP000076842">
    <property type="component" value="Unassembled WGS sequence"/>
</dbReference>
<evidence type="ECO:0000313" key="1">
    <source>
        <dbReference type="EMBL" id="KZT53892.1"/>
    </source>
</evidence>
<dbReference type="PANTHER" id="PTHR13593:SF146">
    <property type="entry name" value="PLC-LIKE PHOSPHODIESTERASE"/>
    <property type="match status" value="1"/>
</dbReference>
<accession>A0A165E133</accession>
<organism evidence="1 2">
    <name type="scientific">Calocera cornea HHB12733</name>
    <dbReference type="NCBI Taxonomy" id="1353952"/>
    <lineage>
        <taxon>Eukaryota</taxon>
        <taxon>Fungi</taxon>
        <taxon>Dikarya</taxon>
        <taxon>Basidiomycota</taxon>
        <taxon>Agaricomycotina</taxon>
        <taxon>Dacrymycetes</taxon>
        <taxon>Dacrymycetales</taxon>
        <taxon>Dacrymycetaceae</taxon>
        <taxon>Calocera</taxon>
    </lineage>
</organism>
<keyword evidence="2" id="KW-1185">Reference proteome</keyword>
<dbReference type="Gene3D" id="3.20.20.190">
    <property type="entry name" value="Phosphatidylinositol (PI) phosphodiesterase"/>
    <property type="match status" value="1"/>
</dbReference>
<dbReference type="InterPro" id="IPR051057">
    <property type="entry name" value="PI-PLC_domain"/>
</dbReference>
<protein>
    <submittedName>
        <fullName evidence="1">PLC-like phosphodiesterase</fullName>
    </submittedName>
</protein>
<dbReference type="InParanoid" id="A0A165E133"/>
<proteinExistence type="predicted"/>
<dbReference type="GO" id="GO:0006629">
    <property type="term" value="P:lipid metabolic process"/>
    <property type="evidence" value="ECO:0007669"/>
    <property type="project" value="InterPro"/>
</dbReference>
<dbReference type="PANTHER" id="PTHR13593">
    <property type="match status" value="1"/>
</dbReference>
<sequence>MPSKGIDAYCYVGLPGAHVDFTVAGKNVIRRDCGNNFTASRLDMDWSNADWHGCGLYSWTVFGTDGKALTSREVTVNTLTGRMYGTSSLAPFNTPAIIQKDYCICYGYYVAGKGVLGLTNRHQSWVTVTPRRSNWMGELVPPGSCVETKSFSLFVLPGAHNAGMNTMDNFPAFMHMQTKPPVMTPTQARIAALSMRLCRRGIHNMAITQKESITAMLHIGTRMFDFRPAFLSGVSPSNARSIENVYATHVRIPGIDLATFLKELIDFLKDNPTEIVVLSLSSAGIRGCEQPKREALRRAVNRAFPESLRVGWGHALLSESVAELRASRIRVIVPDGATGYDAWSGKNHRAFTPDKIINNVFRSLNAERHAAVHITKLRCALTPTATGKGIVAHSAISDKSSSPLMEVKARSDLKTLKWIRDHALEHLKADTTITVTNDFIDGQTVEICVTLSDRRFGIPDPVP</sequence>
<dbReference type="InterPro" id="IPR017946">
    <property type="entry name" value="PLC-like_Pdiesterase_TIM-brl"/>
</dbReference>
<dbReference type="SUPFAM" id="SSF51695">
    <property type="entry name" value="PLC-like phosphodiesterases"/>
    <property type="match status" value="1"/>
</dbReference>
<dbReference type="OrthoDB" id="3237763at2759"/>
<name>A0A165E133_9BASI</name>